<feature type="compositionally biased region" description="Acidic residues" evidence="1">
    <location>
        <begin position="247"/>
        <end position="258"/>
    </location>
</feature>
<organism evidence="3 4">
    <name type="scientific">Salinibacter ruber</name>
    <dbReference type="NCBI Taxonomy" id="146919"/>
    <lineage>
        <taxon>Bacteria</taxon>
        <taxon>Pseudomonadati</taxon>
        <taxon>Rhodothermota</taxon>
        <taxon>Rhodothermia</taxon>
        <taxon>Rhodothermales</taxon>
        <taxon>Salinibacteraceae</taxon>
        <taxon>Salinibacter</taxon>
    </lineage>
</organism>
<dbReference type="Gene3D" id="3.90.1570.30">
    <property type="match status" value="1"/>
</dbReference>
<dbReference type="InterPro" id="IPR017035">
    <property type="entry name" value="UCP035009_HsdR_All3000-type"/>
</dbReference>
<evidence type="ECO:0000256" key="1">
    <source>
        <dbReference type="SAM" id="MobiDB-lite"/>
    </source>
</evidence>
<reference evidence="3" key="1">
    <citation type="submission" date="2022-08" db="EMBL/GenBank/DDBJ databases">
        <title>Genomic Encyclopedia of Type Strains, Phase V (KMG-V): Genome sequencing to study the core and pangenomes of soil and plant-associated prokaryotes.</title>
        <authorList>
            <person name="Whitman W."/>
        </authorList>
    </citation>
    <scope>NUCLEOTIDE SEQUENCE</scope>
    <source>
        <strain evidence="3">SP2016B</strain>
    </source>
</reference>
<dbReference type="Proteomes" id="UP001155034">
    <property type="component" value="Unassembled WGS sequence"/>
</dbReference>
<name>A0A9X2R5Q5_9BACT</name>
<evidence type="ECO:0000313" key="3">
    <source>
        <dbReference type="EMBL" id="MCS3863493.1"/>
    </source>
</evidence>
<accession>A0A9X2R5Q5</accession>
<dbReference type="PIRSF" id="PIRSF035009">
    <property type="entry name" value="UCP035009_HSDR_N"/>
    <property type="match status" value="1"/>
</dbReference>
<proteinExistence type="predicted"/>
<feature type="region of interest" description="Disordered" evidence="1">
    <location>
        <begin position="238"/>
        <end position="259"/>
    </location>
</feature>
<dbReference type="Pfam" id="PF13588">
    <property type="entry name" value="HSDR_N_2"/>
    <property type="match status" value="1"/>
</dbReference>
<dbReference type="EMBL" id="JANTYZ010000001">
    <property type="protein sequence ID" value="MCS3863493.1"/>
    <property type="molecule type" value="Genomic_DNA"/>
</dbReference>
<comment type="caution">
    <text evidence="3">The sequence shown here is derived from an EMBL/GenBank/DDBJ whole genome shotgun (WGS) entry which is preliminary data.</text>
</comment>
<dbReference type="AlphaFoldDB" id="A0A9X2R5Q5"/>
<dbReference type="RefSeq" id="WP_259082926.1">
    <property type="nucleotide sequence ID" value="NZ_JANTYZ010000001.1"/>
</dbReference>
<evidence type="ECO:0000259" key="2">
    <source>
        <dbReference type="Pfam" id="PF13588"/>
    </source>
</evidence>
<protein>
    <recommendedName>
        <fullName evidence="2">Type I restriction enzyme R protein N-terminal domain-containing protein</fullName>
    </recommendedName>
</protein>
<evidence type="ECO:0000313" key="4">
    <source>
        <dbReference type="Proteomes" id="UP001155034"/>
    </source>
</evidence>
<sequence>MDLTEEIDQVASRAEDQVEHIESEEATKHALIIPFIKALGYDPYDLQEVIPEFTADFAEQKGEKVDYALMQEGEPAVLIECKTAGKELSIDQAAQLFRYFQVTEARFGLLTNGVKYRFFSDLEESNKMDERPFHELNLFEYNDQEAEELKSLRNSTFDLDQMIDAAHDLKYRKALREYLEEQWQNPEDEFVHWLTDKVYDGRITQNVRNQFRSIVEGALHQLVHDKVRGRLSSALQEEQASAAEELSPPEEEEEEELPEGVVRVDGEVVTLEEELEGFRIVQAILREVVDVDRVAKRDLKSYFNVLLDDTNRQPICRFHFHSKTKRIGLFDEEKNEERIQIETLDDIYDHADHLRKTVQFYEENK</sequence>
<gene>
    <name evidence="3" type="ORF">GGP82_000024</name>
</gene>
<dbReference type="InterPro" id="IPR029464">
    <property type="entry name" value="HSDR_N"/>
</dbReference>
<feature type="domain" description="Type I restriction enzyme R protein N-terminal" evidence="2">
    <location>
        <begin position="24"/>
        <end position="127"/>
    </location>
</feature>